<comment type="caution">
    <text evidence="2">The sequence shown here is derived from an EMBL/GenBank/DDBJ whole genome shotgun (WGS) entry which is preliminary data.</text>
</comment>
<feature type="region of interest" description="Disordered" evidence="1">
    <location>
        <begin position="1"/>
        <end position="25"/>
    </location>
</feature>
<dbReference type="GeneID" id="96604407"/>
<dbReference type="Gene3D" id="1.50.10.100">
    <property type="entry name" value="Chondroitin AC/alginate lyase"/>
    <property type="match status" value="1"/>
</dbReference>
<sequence length="909" mass="96993">MSERHTFTPDSARPDAGAAQAPDASHAVGNRNRWSRVVFAFERLIGDRWYEFNAYMICAAAEGCPGVRDFAAIGVAFRAQDQSEIDFGRIPGLARTSIDAHGDWIAGPMSEGGAGSIGAPIRCRFYLPAPASQVGVTIRSWRNTHPFRIVQPEIRQAVPDAAHPEDGGPESARGWFGQDSRIVLGPRPAWLRHGLVPGRALVFKGQVIAQGQSDGALAQVSFRDARGNPIPPPYPGTLATLSIPAFLDIPVHREAYRFTLKVSPPPQAATVEIGFATWDPDARLALAAAPDVFLDDELRLANLAEEAGPDAEAVLAHLLGRLGAPRPTQGAAAGSILPYLDPALLEEAPSPLRSVALLRDGPDAAAWADGSVSLASCPAWALPEVPDWGSDPFRSHAWRLAFQSLSWTCAAAGNPERAVRDRAVAVALAWSRANPWGRPADTLSLHPACMAMRLEAMLCLLGAAMRDGDAADRSAVERLGAEIVRHAAALAEILAQHTVAGSLLEAQVAASLMAAGVTLPAFPMARHWTDLAMIALRSGFEAMIDPEGAVTEPSYHRRLEILTLALVLMPVLKGRPDLAPLADILDLRLARAWGGLIALLEPDGALPPFDDAPGHTDRYRWMGRVAAAHRHPWMTGPAVGPTSGAWPLPGAPIPSGTILLRRTDAAAGWSAFTADFSEQIHPQDHRDCTSFTFATGGLRWITERGGSQAEPFGPRGLHPAAARAHNIAIPEGREPGAGVGTALATLTLGEAAVHLIETSVHGPDYRHVRAFVLLNDLAGMAVFDRFLTGDRPLSVEGFLHFDPSVVVALDPSHRIFGLRGERRLHIVPHGLAGRIDDIGVHRPWAEPPAPVPHPRAGAHHRARPGPCLRYTLSGARCVAGGLLIAGASDGIARLMRAVEAVGLRRRLTE</sequence>
<dbReference type="RefSeq" id="WP_182592183.1">
    <property type="nucleotide sequence ID" value="NZ_JACJIM010000004.1"/>
</dbReference>
<organism evidence="2 3">
    <name type="scientific">Methylobacterium fujisawaense</name>
    <dbReference type="NCBI Taxonomy" id="107400"/>
    <lineage>
        <taxon>Bacteria</taxon>
        <taxon>Pseudomonadati</taxon>
        <taxon>Pseudomonadota</taxon>
        <taxon>Alphaproteobacteria</taxon>
        <taxon>Hyphomicrobiales</taxon>
        <taxon>Methylobacteriaceae</taxon>
        <taxon>Methylobacterium</taxon>
    </lineage>
</organism>
<proteinExistence type="predicted"/>
<evidence type="ECO:0000313" key="3">
    <source>
        <dbReference type="Proteomes" id="UP000565455"/>
    </source>
</evidence>
<dbReference type="EMBL" id="JACJIM010000004">
    <property type="protein sequence ID" value="MBA9063326.1"/>
    <property type="molecule type" value="Genomic_DNA"/>
</dbReference>
<dbReference type="Gene3D" id="2.70.98.70">
    <property type="match status" value="1"/>
</dbReference>
<protein>
    <recommendedName>
        <fullName evidence="4">Heparinase</fullName>
    </recommendedName>
</protein>
<reference evidence="2 3" key="1">
    <citation type="submission" date="2020-08" db="EMBL/GenBank/DDBJ databases">
        <title>Genomic Encyclopedia of Type Strains, Phase IV (KMG-IV): sequencing the most valuable type-strain genomes for metagenomic binning, comparative biology and taxonomic classification.</title>
        <authorList>
            <person name="Goeker M."/>
        </authorList>
    </citation>
    <scope>NUCLEOTIDE SEQUENCE [LARGE SCALE GENOMIC DNA]</scope>
    <source>
        <strain evidence="2 3">DSM 5686</strain>
    </source>
</reference>
<evidence type="ECO:0000313" key="2">
    <source>
        <dbReference type="EMBL" id="MBA9063326.1"/>
    </source>
</evidence>
<evidence type="ECO:0000256" key="1">
    <source>
        <dbReference type="SAM" id="MobiDB-lite"/>
    </source>
</evidence>
<keyword evidence="3" id="KW-1185">Reference proteome</keyword>
<accession>A0ABR6DB51</accession>
<evidence type="ECO:0008006" key="4">
    <source>
        <dbReference type="Google" id="ProtNLM"/>
    </source>
</evidence>
<dbReference type="Proteomes" id="UP000565455">
    <property type="component" value="Unassembled WGS sequence"/>
</dbReference>
<gene>
    <name evidence="2" type="ORF">GGQ91_002721</name>
</gene>
<name>A0ABR6DB51_9HYPH</name>
<dbReference type="InterPro" id="IPR008929">
    <property type="entry name" value="Chondroitin_lyas"/>
</dbReference>